<keyword evidence="1" id="KW-0472">Membrane</keyword>
<dbReference type="PANTHER" id="PTHR30273">
    <property type="entry name" value="PERIPLASMIC SIGNAL SENSOR AND SIGMA FACTOR ACTIVATOR FECR-RELATED"/>
    <property type="match status" value="1"/>
</dbReference>
<feature type="domain" description="Protein FecR C-terminal" evidence="3">
    <location>
        <begin position="253"/>
        <end position="314"/>
    </location>
</feature>
<gene>
    <name evidence="4" type="ORF">SAMN05216283_105150</name>
</gene>
<feature type="domain" description="FecR protein" evidence="2">
    <location>
        <begin position="119"/>
        <end position="210"/>
    </location>
</feature>
<sequence>MTEISKHDELIARYLNGNFSNDDEVLLLQWVNADPKNKKQFLELKDTWDAGFKTKANTNDELLKFYKGQVRSQSNRKVRTWVYAVSAAAILVIGLLLGGLLPSGLPSKGIQQLESFYVPAGSRSELTLADGTKVKLNSDSRLDISPDFLSKNRVVRLVGEAYFEVKSDKKHPFTIETPKFDVLVTGTKFNISSYADDSQISTALYEGSVQLSTINKQVVHLTPGEKVSFDQKTMEPIREKVRIDADLAWVNGEFMFEEIPFSDLIKRLERWYDVSLIYQSSELDSMVYSGSFRNQETIWQVLDALKITSPIDYQKLGVRKFELKYQPM</sequence>
<dbReference type="STRING" id="655355.SAMN05216283_105150"/>
<dbReference type="AlphaFoldDB" id="A0A1I2I6B6"/>
<dbReference type="PANTHER" id="PTHR30273:SF2">
    <property type="entry name" value="PROTEIN FECR"/>
    <property type="match status" value="1"/>
</dbReference>
<evidence type="ECO:0000256" key="1">
    <source>
        <dbReference type="SAM" id="Phobius"/>
    </source>
</evidence>
<evidence type="ECO:0000313" key="4">
    <source>
        <dbReference type="EMBL" id="SFF37875.1"/>
    </source>
</evidence>
<dbReference type="RefSeq" id="WP_093920058.1">
    <property type="nucleotide sequence ID" value="NZ_FONW01000005.1"/>
</dbReference>
<dbReference type="EMBL" id="FONW01000005">
    <property type="protein sequence ID" value="SFF37875.1"/>
    <property type="molecule type" value="Genomic_DNA"/>
</dbReference>
<dbReference type="InterPro" id="IPR032508">
    <property type="entry name" value="FecR_C"/>
</dbReference>
<accession>A0A1I2I6B6</accession>
<keyword evidence="1" id="KW-1133">Transmembrane helix</keyword>
<dbReference type="Pfam" id="PF16344">
    <property type="entry name" value="FecR_C"/>
    <property type="match status" value="1"/>
</dbReference>
<name>A0A1I2I6B6_9BACT</name>
<reference evidence="4 5" key="1">
    <citation type="submission" date="2016-10" db="EMBL/GenBank/DDBJ databases">
        <authorList>
            <person name="de Groot N.N."/>
        </authorList>
    </citation>
    <scope>NUCLEOTIDE SEQUENCE [LARGE SCALE GENOMIC DNA]</scope>
    <source>
        <strain evidence="4 5">CGMCC 1.9156</strain>
    </source>
</reference>
<dbReference type="PIRSF" id="PIRSF018266">
    <property type="entry name" value="FecR"/>
    <property type="match status" value="1"/>
</dbReference>
<organism evidence="4 5">
    <name type="scientific">Sunxiuqinia elliptica</name>
    <dbReference type="NCBI Taxonomy" id="655355"/>
    <lineage>
        <taxon>Bacteria</taxon>
        <taxon>Pseudomonadati</taxon>
        <taxon>Bacteroidota</taxon>
        <taxon>Bacteroidia</taxon>
        <taxon>Marinilabiliales</taxon>
        <taxon>Prolixibacteraceae</taxon>
        <taxon>Sunxiuqinia</taxon>
    </lineage>
</organism>
<dbReference type="InterPro" id="IPR006860">
    <property type="entry name" value="FecR"/>
</dbReference>
<evidence type="ECO:0000313" key="5">
    <source>
        <dbReference type="Proteomes" id="UP000198964"/>
    </source>
</evidence>
<evidence type="ECO:0000259" key="3">
    <source>
        <dbReference type="Pfam" id="PF16344"/>
    </source>
</evidence>
<evidence type="ECO:0000259" key="2">
    <source>
        <dbReference type="Pfam" id="PF04773"/>
    </source>
</evidence>
<dbReference type="Proteomes" id="UP000198964">
    <property type="component" value="Unassembled WGS sequence"/>
</dbReference>
<dbReference type="GO" id="GO:0016989">
    <property type="term" value="F:sigma factor antagonist activity"/>
    <property type="evidence" value="ECO:0007669"/>
    <property type="project" value="TreeGrafter"/>
</dbReference>
<dbReference type="Gene3D" id="3.55.50.30">
    <property type="match status" value="1"/>
</dbReference>
<proteinExistence type="predicted"/>
<protein>
    <submittedName>
        <fullName evidence="4">FecR family protein</fullName>
    </submittedName>
</protein>
<keyword evidence="1" id="KW-0812">Transmembrane</keyword>
<feature type="transmembrane region" description="Helical" evidence="1">
    <location>
        <begin position="81"/>
        <end position="101"/>
    </location>
</feature>
<keyword evidence="5" id="KW-1185">Reference proteome</keyword>
<dbReference type="Gene3D" id="2.60.120.1440">
    <property type="match status" value="1"/>
</dbReference>
<dbReference type="InterPro" id="IPR012373">
    <property type="entry name" value="Ferrdict_sens_TM"/>
</dbReference>
<dbReference type="Pfam" id="PF04773">
    <property type="entry name" value="FecR"/>
    <property type="match status" value="1"/>
</dbReference>